<gene>
    <name evidence="1" type="ORF">QFC24_004052</name>
</gene>
<evidence type="ECO:0000313" key="2">
    <source>
        <dbReference type="Proteomes" id="UP001234202"/>
    </source>
</evidence>
<keyword evidence="2" id="KW-1185">Reference proteome</keyword>
<dbReference type="Proteomes" id="UP001234202">
    <property type="component" value="Unassembled WGS sequence"/>
</dbReference>
<evidence type="ECO:0000313" key="1">
    <source>
        <dbReference type="EMBL" id="KAJ9123013.1"/>
    </source>
</evidence>
<protein>
    <submittedName>
        <fullName evidence="1">Uncharacterized protein</fullName>
    </submittedName>
</protein>
<comment type="caution">
    <text evidence="1">The sequence shown here is derived from an EMBL/GenBank/DDBJ whole genome shotgun (WGS) entry which is preliminary data.</text>
</comment>
<reference evidence="1" key="1">
    <citation type="submission" date="2023-04" db="EMBL/GenBank/DDBJ databases">
        <title>Draft Genome sequencing of Naganishia species isolated from polar environments using Oxford Nanopore Technology.</title>
        <authorList>
            <person name="Leo P."/>
            <person name="Venkateswaran K."/>
        </authorList>
    </citation>
    <scope>NUCLEOTIDE SEQUENCE</scope>
    <source>
        <strain evidence="1">DBVPG 5303</strain>
    </source>
</reference>
<organism evidence="1 2">
    <name type="scientific">Naganishia onofrii</name>
    <dbReference type="NCBI Taxonomy" id="1851511"/>
    <lineage>
        <taxon>Eukaryota</taxon>
        <taxon>Fungi</taxon>
        <taxon>Dikarya</taxon>
        <taxon>Basidiomycota</taxon>
        <taxon>Agaricomycotina</taxon>
        <taxon>Tremellomycetes</taxon>
        <taxon>Filobasidiales</taxon>
        <taxon>Filobasidiaceae</taxon>
        <taxon>Naganishia</taxon>
    </lineage>
</organism>
<sequence length="267" mass="31036">MDDVAYKKPQVDEEQRKRKRFAMPRWNCEGHVTIQVDRRDMSRVVVRYGHNQDHVHYTDIILSKDAVDYISANLDRTPSEIHSKLRRKYAEKDKPVHFTQKQVHARWTHENERVWKLDPDELASAALVLEKYASDDIEILSLPIVTGAEAFAFAVKKALVTRGPLVHEVGMDSTCKQPRYTNGGVSRFQCIDPSWLRRENQRDGTRALRLRCRSEWSGTATFVYVHQDEPLSTQTFQIGHYRSLSLAHQAILSEHQICPKRQRLFGD</sequence>
<dbReference type="EMBL" id="JASBWV010000013">
    <property type="protein sequence ID" value="KAJ9123013.1"/>
    <property type="molecule type" value="Genomic_DNA"/>
</dbReference>
<accession>A0ACC2XGQ4</accession>
<proteinExistence type="predicted"/>
<name>A0ACC2XGQ4_9TREE</name>